<dbReference type="Proteomes" id="UP000269221">
    <property type="component" value="Unassembled WGS sequence"/>
</dbReference>
<dbReference type="AlphaFoldDB" id="A0A3M0KHX5"/>
<dbReference type="STRING" id="333673.A0A3M0KHX5"/>
<keyword evidence="2" id="KW-1185">Reference proteome</keyword>
<protein>
    <submittedName>
        <fullName evidence="1">Uncharacterized protein</fullName>
    </submittedName>
</protein>
<gene>
    <name evidence="1" type="ORF">DUI87_10180</name>
</gene>
<accession>A0A3M0KHX5</accession>
<proteinExistence type="predicted"/>
<dbReference type="EMBL" id="QRBI01000106">
    <property type="protein sequence ID" value="RMC12656.1"/>
    <property type="molecule type" value="Genomic_DNA"/>
</dbReference>
<dbReference type="OrthoDB" id="5062115at2759"/>
<organism evidence="1 2">
    <name type="scientific">Hirundo rustica rustica</name>
    <dbReference type="NCBI Taxonomy" id="333673"/>
    <lineage>
        <taxon>Eukaryota</taxon>
        <taxon>Metazoa</taxon>
        <taxon>Chordata</taxon>
        <taxon>Craniata</taxon>
        <taxon>Vertebrata</taxon>
        <taxon>Euteleostomi</taxon>
        <taxon>Archelosauria</taxon>
        <taxon>Archosauria</taxon>
        <taxon>Dinosauria</taxon>
        <taxon>Saurischia</taxon>
        <taxon>Theropoda</taxon>
        <taxon>Coelurosauria</taxon>
        <taxon>Aves</taxon>
        <taxon>Neognathae</taxon>
        <taxon>Neoaves</taxon>
        <taxon>Telluraves</taxon>
        <taxon>Australaves</taxon>
        <taxon>Passeriformes</taxon>
        <taxon>Sylvioidea</taxon>
        <taxon>Hirundinidae</taxon>
        <taxon>Hirundo</taxon>
    </lineage>
</organism>
<name>A0A3M0KHX5_HIRRU</name>
<evidence type="ECO:0000313" key="1">
    <source>
        <dbReference type="EMBL" id="RMC12656.1"/>
    </source>
</evidence>
<comment type="caution">
    <text evidence="1">The sequence shown here is derived from an EMBL/GenBank/DDBJ whole genome shotgun (WGS) entry which is preliminary data.</text>
</comment>
<reference evidence="1 2" key="1">
    <citation type="submission" date="2018-07" db="EMBL/GenBank/DDBJ databases">
        <title>A high quality draft genome assembly of the barn swallow (H. rustica rustica).</title>
        <authorList>
            <person name="Formenti G."/>
            <person name="Chiara M."/>
            <person name="Poveda L."/>
            <person name="Francoijs K.-J."/>
            <person name="Bonisoli-Alquati A."/>
            <person name="Canova L."/>
            <person name="Gianfranceschi L."/>
            <person name="Horner D.S."/>
            <person name="Saino N."/>
        </authorList>
    </citation>
    <scope>NUCLEOTIDE SEQUENCE [LARGE SCALE GENOMIC DNA]</scope>
    <source>
        <strain evidence="1">Chelidonia</strain>
        <tissue evidence="1">Blood</tissue>
    </source>
</reference>
<sequence length="149" mass="16105">MPSRAREVTFLLYSHETPPGVMYPVLGPPTRGCGYIGMDPESQGDDQKSGAPLLSRQAERVEVVPPRDGKAPGALIAAFPYLNGTTSKLGRELLQGHAVTAGENGCKTTEGRFMLDIRKKFFIVRVVRHGNKLPREAVDASALAGWMGL</sequence>
<evidence type="ECO:0000313" key="2">
    <source>
        <dbReference type="Proteomes" id="UP000269221"/>
    </source>
</evidence>